<evidence type="ECO:0000313" key="3">
    <source>
        <dbReference type="EMBL" id="MDP1421571.1"/>
    </source>
</evidence>
<evidence type="ECO:0000313" key="2">
    <source>
        <dbReference type="EMBL" id="MDM5450863.1"/>
    </source>
</evidence>
<dbReference type="GeneID" id="56473192"/>
<reference evidence="1" key="2">
    <citation type="submission" date="2014-10" db="EMBL/GenBank/DDBJ databases">
        <authorList>
            <person name="Urmite Genomes"/>
        </authorList>
    </citation>
    <scope>NUCLEOTIDE SEQUENCE</scope>
    <source>
        <strain evidence="1">P558</strain>
    </source>
</reference>
<evidence type="ECO:0000313" key="4">
    <source>
        <dbReference type="EMBL" id="TKH15618.1"/>
    </source>
</evidence>
<sequence length="39" mass="5114">MPNWFQNQIRKAFYEKDYYQVKMLNQCWFFYQKKESLRL</sequence>
<dbReference type="EMBL" id="SZNT01000015">
    <property type="protein sequence ID" value="TKH15618.1"/>
    <property type="molecule type" value="Genomic_DNA"/>
</dbReference>
<gene>
    <name evidence="5" type="primary">cmpA</name>
    <name evidence="1" type="ORF">BN1180_05547</name>
    <name evidence="4" type="ORF">FC678_01800</name>
    <name evidence="5" type="ORF">FQP34_26660</name>
    <name evidence="3" type="ORF">Q8G35_25160</name>
    <name evidence="2" type="ORF">QUF89_01070</name>
</gene>
<dbReference type="OrthoDB" id="2691694at2"/>
<keyword evidence="6" id="KW-1185">Reference proteome</keyword>
<reference evidence="5 8" key="4">
    <citation type="submission" date="2019-07" db="EMBL/GenBank/DDBJ databases">
        <title>Genome assembly of Bacillus simplex strain GGC-P6A.</title>
        <authorList>
            <person name="Jennings M.E."/>
            <person name="Barton H.A."/>
        </authorList>
    </citation>
    <scope>NUCLEOTIDE SEQUENCE [LARGE SCALE GENOMIC DNA]</scope>
    <source>
        <strain evidence="5 8">GGC-P6A</strain>
    </source>
</reference>
<dbReference type="Proteomes" id="UP000317770">
    <property type="component" value="Unassembled WGS sequence"/>
</dbReference>
<evidence type="ECO:0000313" key="5">
    <source>
        <dbReference type="EMBL" id="TVX75854.1"/>
    </source>
</evidence>
<accession>A0A098ESE8</accession>
<dbReference type="EMBL" id="CCXW01000002">
    <property type="protein sequence ID" value="CEG24712.1"/>
    <property type="molecule type" value="Genomic_DNA"/>
</dbReference>
<dbReference type="Proteomes" id="UP001234602">
    <property type="component" value="Unassembled WGS sequence"/>
</dbReference>
<dbReference type="Proteomes" id="UP001178277">
    <property type="component" value="Unassembled WGS sequence"/>
</dbReference>
<reference evidence="2" key="5">
    <citation type="submission" date="2023-06" db="EMBL/GenBank/DDBJ databases">
        <title>Comparative genomics of Bacillaceae isolates and their secondary metabolite potential.</title>
        <authorList>
            <person name="Song L."/>
            <person name="Nielsen L.J."/>
            <person name="Mohite O."/>
            <person name="Xu X."/>
            <person name="Weber T."/>
            <person name="Kovacs A.T."/>
        </authorList>
    </citation>
    <scope>NUCLEOTIDE SEQUENCE</scope>
    <source>
        <strain evidence="2">D8_B_37</strain>
    </source>
</reference>
<dbReference type="Proteomes" id="UP000182110">
    <property type="component" value="Unassembled WGS sequence"/>
</dbReference>
<organism evidence="5 8">
    <name type="scientific">Peribacillus simplex</name>
    <dbReference type="NCBI Taxonomy" id="1478"/>
    <lineage>
        <taxon>Bacteria</taxon>
        <taxon>Bacillati</taxon>
        <taxon>Bacillota</taxon>
        <taxon>Bacilli</taxon>
        <taxon>Bacillales</taxon>
        <taxon>Bacillaceae</taxon>
        <taxon>Peribacillus</taxon>
    </lineage>
</organism>
<dbReference type="Pfam" id="PF26301">
    <property type="entry name" value="spore_CmpA"/>
    <property type="match status" value="1"/>
</dbReference>
<evidence type="ECO:0000313" key="1">
    <source>
        <dbReference type="EMBL" id="CEG24712.1"/>
    </source>
</evidence>
<evidence type="ECO:0000313" key="7">
    <source>
        <dbReference type="Proteomes" id="UP000309170"/>
    </source>
</evidence>
<reference evidence="4 7" key="3">
    <citation type="journal article" date="2019" name="Environ. Microbiol.">
        <title>An active ?-lactamase is a part of an orchestrated cell wall stress resistance network of Bacillus subtilis and related rhizosphere species.</title>
        <authorList>
            <person name="Bucher T."/>
            <person name="Keren-Paz A."/>
            <person name="Hausser J."/>
            <person name="Olender T."/>
            <person name="Cytryn E."/>
            <person name="Kolodkin-Gal I."/>
        </authorList>
    </citation>
    <scope>NUCLEOTIDE SEQUENCE [LARGE SCALE GENOMIC DNA]</scope>
    <source>
        <strain evidence="4 7">I4</strain>
    </source>
</reference>
<proteinExistence type="predicted"/>
<dbReference type="Proteomes" id="UP000309170">
    <property type="component" value="Unassembled WGS sequence"/>
</dbReference>
<evidence type="ECO:0000313" key="8">
    <source>
        <dbReference type="Proteomes" id="UP000317770"/>
    </source>
</evidence>
<reference evidence="3" key="6">
    <citation type="submission" date="2023-07" db="EMBL/GenBank/DDBJ databases">
        <title>Murine gut Bacillus species.</title>
        <authorList>
            <person name="Gutman E."/>
            <person name="Hashuel R."/>
            <person name="Litvak Y."/>
        </authorList>
    </citation>
    <scope>NUCLEOTIDE SEQUENCE</scope>
    <source>
        <strain evidence="3">RU283</strain>
    </source>
</reference>
<dbReference type="RefSeq" id="WP_089364909.1">
    <property type="nucleotide sequence ID" value="NZ_CABIYS010000018.1"/>
</dbReference>
<dbReference type="AlphaFoldDB" id="A0A098ESE8"/>
<dbReference type="InterPro" id="IPR047764">
    <property type="entry name" value="CmpA"/>
</dbReference>
<reference evidence="1 6" key="1">
    <citation type="journal article" date="2014" name="Genome Announc.">
        <title>Genome Sequence of Bacillus simplex Strain P558, Isolated from a Human Fecal Sample.</title>
        <authorList>
            <person name="Croce O."/>
            <person name="Hugon P."/>
            <person name="Lagier J.C."/>
            <person name="Bibi F."/>
            <person name="Robert C."/>
            <person name="Azhar E.I."/>
            <person name="Raoult D."/>
            <person name="Fournier P.E."/>
        </authorList>
    </citation>
    <scope>NUCLEOTIDE SEQUENCE [LARGE SCALE GENOMIC DNA]</scope>
    <source>
        <strain evidence="1 6">P558</strain>
    </source>
</reference>
<protein>
    <submittedName>
        <fullName evidence="5">Cortex morphogenetic protein CmpA</fullName>
    </submittedName>
</protein>
<comment type="caution">
    <text evidence="5">The sequence shown here is derived from an EMBL/GenBank/DDBJ whole genome shotgun (WGS) entry which is preliminary data.</text>
</comment>
<dbReference type="EMBL" id="JAUCEY010000006">
    <property type="protein sequence ID" value="MDM5450863.1"/>
    <property type="molecule type" value="Genomic_DNA"/>
</dbReference>
<dbReference type="EMBL" id="VNKI01000021">
    <property type="protein sequence ID" value="TVX75854.1"/>
    <property type="molecule type" value="Genomic_DNA"/>
</dbReference>
<evidence type="ECO:0000313" key="6">
    <source>
        <dbReference type="Proteomes" id="UP000182110"/>
    </source>
</evidence>
<dbReference type="NCBIfam" id="NF033225">
    <property type="entry name" value="spore_CmpA"/>
    <property type="match status" value="1"/>
</dbReference>
<dbReference type="EMBL" id="JAUUTP010000044">
    <property type="protein sequence ID" value="MDP1421571.1"/>
    <property type="molecule type" value="Genomic_DNA"/>
</dbReference>
<name>A0A098ESE8_9BACI</name>